<dbReference type="PANTHER" id="PTHR10602:SF0">
    <property type="entry name" value="EUKARYOTIC TRANSLATION INITIATION FACTOR 2 SUBUNIT 1"/>
    <property type="match status" value="1"/>
</dbReference>
<comment type="caution">
    <text evidence="5">The sequence shown here is derived from an EMBL/GenBank/DDBJ whole genome shotgun (WGS) entry which is preliminary data.</text>
</comment>
<dbReference type="PANTHER" id="PTHR10602">
    <property type="entry name" value="EUKARYOTIC TRANSLATION INITIATION FACTOR 2 SUBUNIT 1"/>
    <property type="match status" value="1"/>
</dbReference>
<dbReference type="Proteomes" id="UP000265618">
    <property type="component" value="Unassembled WGS sequence"/>
</dbReference>
<dbReference type="Pfam" id="PF00575">
    <property type="entry name" value="S1"/>
    <property type="match status" value="1"/>
</dbReference>
<dbReference type="GO" id="GO:0043022">
    <property type="term" value="F:ribosome binding"/>
    <property type="evidence" value="ECO:0007669"/>
    <property type="project" value="TreeGrafter"/>
</dbReference>
<gene>
    <name evidence="5" type="ORF">KIPB_005457</name>
</gene>
<evidence type="ECO:0000256" key="1">
    <source>
        <dbReference type="ARBA" id="ARBA00007223"/>
    </source>
</evidence>
<organism evidence="5 6">
    <name type="scientific">Kipferlia bialata</name>
    <dbReference type="NCBI Taxonomy" id="797122"/>
    <lineage>
        <taxon>Eukaryota</taxon>
        <taxon>Metamonada</taxon>
        <taxon>Carpediemonas-like organisms</taxon>
        <taxon>Kipferlia</taxon>
    </lineage>
</organism>
<dbReference type="InterPro" id="IPR011488">
    <property type="entry name" value="TIF_2_asu"/>
</dbReference>
<dbReference type="FunFam" id="2.40.50.140:FF:000015">
    <property type="entry name" value="Eukaryotic translation initiation factor 2 subunit alpha"/>
    <property type="match status" value="1"/>
</dbReference>
<dbReference type="InterPro" id="IPR012340">
    <property type="entry name" value="NA-bd_OB-fold"/>
</dbReference>
<reference evidence="5 6" key="1">
    <citation type="journal article" date="2018" name="PLoS ONE">
        <title>The draft genome of Kipferlia bialata reveals reductive genome evolution in fornicate parasites.</title>
        <authorList>
            <person name="Tanifuji G."/>
            <person name="Takabayashi S."/>
            <person name="Kume K."/>
            <person name="Takagi M."/>
            <person name="Nakayama T."/>
            <person name="Kamikawa R."/>
            <person name="Inagaki Y."/>
            <person name="Hashimoto T."/>
        </authorList>
    </citation>
    <scope>NUCLEOTIDE SEQUENCE [LARGE SCALE GENOMIC DNA]</scope>
    <source>
        <strain evidence="5">NY0173</strain>
    </source>
</reference>
<feature type="domain" description="S1 motif" evidence="4">
    <location>
        <begin position="39"/>
        <end position="110"/>
    </location>
</feature>
<accession>A0A9K3CVF1</accession>
<evidence type="ECO:0000259" key="4">
    <source>
        <dbReference type="PROSITE" id="PS50126"/>
    </source>
</evidence>
<dbReference type="GO" id="GO:0033290">
    <property type="term" value="C:eukaryotic 48S preinitiation complex"/>
    <property type="evidence" value="ECO:0007669"/>
    <property type="project" value="TreeGrafter"/>
</dbReference>
<dbReference type="Gene3D" id="3.30.70.1130">
    <property type="entry name" value="EIF_2_alpha"/>
    <property type="match status" value="1"/>
</dbReference>
<dbReference type="Pfam" id="PF07541">
    <property type="entry name" value="EIF_2_alpha"/>
    <property type="match status" value="1"/>
</dbReference>
<dbReference type="Gene3D" id="2.40.50.140">
    <property type="entry name" value="Nucleic acid-binding proteins"/>
    <property type="match status" value="1"/>
</dbReference>
<dbReference type="SUPFAM" id="SSF110993">
    <property type="entry name" value="eIF-2-alpha, C-terminal domain"/>
    <property type="match status" value="1"/>
</dbReference>
<proteinExistence type="inferred from homology"/>
<evidence type="ECO:0000256" key="2">
    <source>
        <dbReference type="ARBA" id="ARBA00022540"/>
    </source>
</evidence>
<evidence type="ECO:0000313" key="5">
    <source>
        <dbReference type="EMBL" id="GIQ84033.1"/>
    </source>
</evidence>
<protein>
    <submittedName>
        <fullName evidence="5">Translation initiation factor 2, alpha subunit</fullName>
    </submittedName>
</protein>
<keyword evidence="3" id="KW-0648">Protein biosynthesis</keyword>
<dbReference type="SMART" id="SM00316">
    <property type="entry name" value="S1"/>
    <property type="match status" value="1"/>
</dbReference>
<dbReference type="GO" id="GO:0005850">
    <property type="term" value="C:eukaryotic translation initiation factor 2 complex"/>
    <property type="evidence" value="ECO:0007669"/>
    <property type="project" value="TreeGrafter"/>
</dbReference>
<dbReference type="SUPFAM" id="SSF50249">
    <property type="entry name" value="Nucleic acid-binding proteins"/>
    <property type="match status" value="1"/>
</dbReference>
<dbReference type="OrthoDB" id="1685042at2759"/>
<evidence type="ECO:0000313" key="6">
    <source>
        <dbReference type="Proteomes" id="UP000265618"/>
    </source>
</evidence>
<dbReference type="CDD" id="cd04452">
    <property type="entry name" value="S1_IF2_alpha"/>
    <property type="match status" value="1"/>
</dbReference>
<dbReference type="GO" id="GO:0003723">
    <property type="term" value="F:RNA binding"/>
    <property type="evidence" value="ECO:0007669"/>
    <property type="project" value="InterPro"/>
</dbReference>
<evidence type="ECO:0000256" key="3">
    <source>
        <dbReference type="ARBA" id="ARBA00022917"/>
    </source>
</evidence>
<dbReference type="SUPFAM" id="SSF116742">
    <property type="entry name" value="eIF2alpha middle domain-like"/>
    <property type="match status" value="1"/>
</dbReference>
<keyword evidence="2 5" id="KW-0396">Initiation factor</keyword>
<dbReference type="Gene3D" id="1.10.150.190">
    <property type="entry name" value="Translation initiation factor 2, subunit 1, domain 2"/>
    <property type="match status" value="1"/>
</dbReference>
<dbReference type="PROSITE" id="PS50126">
    <property type="entry name" value="S1"/>
    <property type="match status" value="1"/>
</dbReference>
<dbReference type="GO" id="GO:0003743">
    <property type="term" value="F:translation initiation factor activity"/>
    <property type="evidence" value="ECO:0007669"/>
    <property type="project" value="UniProtKB-KW"/>
</dbReference>
<dbReference type="InterPro" id="IPR024054">
    <property type="entry name" value="TIF2_asu_middle_sf"/>
</dbReference>
<dbReference type="InterPro" id="IPR044126">
    <property type="entry name" value="S1_IF2_alpha"/>
</dbReference>
<dbReference type="AlphaFoldDB" id="A0A9K3CVF1"/>
<name>A0A9K3CVF1_9EUKA</name>
<comment type="similarity">
    <text evidence="1">Belongs to the eIF-2-alpha family.</text>
</comment>
<dbReference type="InterPro" id="IPR003029">
    <property type="entry name" value="S1_domain"/>
</dbReference>
<dbReference type="InterPro" id="IPR024055">
    <property type="entry name" value="TIF2_asu_C"/>
</dbReference>
<keyword evidence="6" id="KW-1185">Reference proteome</keyword>
<dbReference type="EMBL" id="BDIP01001279">
    <property type="protein sequence ID" value="GIQ84033.1"/>
    <property type="molecule type" value="Genomic_DNA"/>
</dbReference>
<sequence>MKTLLLDQVEAMADENDQLDVTEEVESCRMYPNELPQVGDTVVVRIVNVTTTACYVVLLEYNNIQGMILFSEFTRRRMPSVSKYARVGRTEVLEVLRVDPVKKYIDLSKRNLQPDDTSDANVKFQKSKIVHSIMRRLATIVGKTHEETCEAVSWPVHTYGTQDSVNMHAYDILNQSLSDPSILEAAGITDADVRAKLLDLLRRKLAPKQVEIRAEFEVTCYSYLGIEGVRQSLMAGEEFDRENSPSDAPLEVRLVVPPKYTMGVRTFDAASVTGRMKGALGAIAAKAQEVGGTYKLLKTPYAVRNSE</sequence>